<evidence type="ECO:0000256" key="1">
    <source>
        <dbReference type="ARBA" id="ARBA00004236"/>
    </source>
</evidence>
<dbReference type="eggNOG" id="ENOG502RCJT">
    <property type="taxonomic scope" value="Eukaryota"/>
</dbReference>
<dbReference type="Ensembl" id="ENSCPOT00000022789.2">
    <property type="protein sequence ID" value="ENSCPOP00000014818.2"/>
    <property type="gene ID" value="ENSCPOG00000023931.2"/>
</dbReference>
<dbReference type="Bgee" id="ENSCPOG00000023931">
    <property type="expression patterns" value="Expressed in testis"/>
</dbReference>
<dbReference type="GO" id="GO:0051897">
    <property type="term" value="P:positive regulation of phosphatidylinositol 3-kinase/protein kinase B signal transduction"/>
    <property type="evidence" value="ECO:0007669"/>
    <property type="project" value="Ensembl"/>
</dbReference>
<feature type="transmembrane region" description="Helical" evidence="8">
    <location>
        <begin position="332"/>
        <end position="351"/>
    </location>
</feature>
<dbReference type="InParanoid" id="H0VVU1"/>
<organism evidence="10 11">
    <name type="scientific">Cavia porcellus</name>
    <name type="common">Guinea pig</name>
    <dbReference type="NCBI Taxonomy" id="10141"/>
    <lineage>
        <taxon>Eukaryota</taxon>
        <taxon>Metazoa</taxon>
        <taxon>Chordata</taxon>
        <taxon>Craniata</taxon>
        <taxon>Vertebrata</taxon>
        <taxon>Euteleostomi</taxon>
        <taxon>Mammalia</taxon>
        <taxon>Eutheria</taxon>
        <taxon>Euarchontoglires</taxon>
        <taxon>Glires</taxon>
        <taxon>Rodentia</taxon>
        <taxon>Hystricomorpha</taxon>
        <taxon>Caviidae</taxon>
        <taxon>Cavia</taxon>
    </lineage>
</organism>
<dbReference type="GO" id="GO:0043524">
    <property type="term" value="P:negative regulation of neuron apoptotic process"/>
    <property type="evidence" value="ECO:0007669"/>
    <property type="project" value="Ensembl"/>
</dbReference>
<dbReference type="InterPro" id="IPR037193">
    <property type="entry name" value="GDNF_alpha"/>
</dbReference>
<dbReference type="GO" id="GO:0007399">
    <property type="term" value="P:nervous system development"/>
    <property type="evidence" value="ECO:0007669"/>
    <property type="project" value="TreeGrafter"/>
</dbReference>
<dbReference type="GO" id="GO:0016167">
    <property type="term" value="F:glial cell-derived neurotrophic factor receptor activity"/>
    <property type="evidence" value="ECO:0007669"/>
    <property type="project" value="Ensembl"/>
</dbReference>
<feature type="domain" description="GDNF/GAS1" evidence="9">
    <location>
        <begin position="200"/>
        <end position="296"/>
    </location>
</feature>
<dbReference type="GO" id="GO:0043235">
    <property type="term" value="C:receptor complex"/>
    <property type="evidence" value="ECO:0007669"/>
    <property type="project" value="TreeGrafter"/>
</dbReference>
<dbReference type="GO" id="GO:0015629">
    <property type="term" value="C:actin cytoskeleton"/>
    <property type="evidence" value="ECO:0007669"/>
    <property type="project" value="Ensembl"/>
</dbReference>
<dbReference type="InterPro" id="IPR003438">
    <property type="entry name" value="GDNF_rcpt"/>
</dbReference>
<dbReference type="GO" id="GO:2001240">
    <property type="term" value="P:negative regulation of extrinsic apoptotic signaling pathway in absence of ligand"/>
    <property type="evidence" value="ECO:0007669"/>
    <property type="project" value="Ensembl"/>
</dbReference>
<keyword evidence="3" id="KW-1003">Cell membrane</keyword>
<dbReference type="GO" id="GO:0030971">
    <property type="term" value="F:receptor tyrosine kinase binding"/>
    <property type="evidence" value="ECO:0007669"/>
    <property type="project" value="Ensembl"/>
</dbReference>
<dbReference type="VEuPathDB" id="HostDB:ENSCPOG00000023931"/>
<keyword evidence="8" id="KW-0812">Transmembrane</keyword>
<dbReference type="GO" id="GO:0009897">
    <property type="term" value="C:external side of plasma membrane"/>
    <property type="evidence" value="ECO:0007669"/>
    <property type="project" value="TreeGrafter"/>
</dbReference>
<dbReference type="GO" id="GO:0031098">
    <property type="term" value="P:stress-activated protein kinase signaling cascade"/>
    <property type="evidence" value="ECO:0007669"/>
    <property type="project" value="Ensembl"/>
</dbReference>
<dbReference type="GO" id="GO:0160144">
    <property type="term" value="P:GDF15-GFRAL signaling pathway"/>
    <property type="evidence" value="ECO:0007669"/>
    <property type="project" value="Ensembl"/>
</dbReference>
<evidence type="ECO:0000256" key="7">
    <source>
        <dbReference type="ARBA" id="ARBA00023180"/>
    </source>
</evidence>
<dbReference type="Pfam" id="PF02351">
    <property type="entry name" value="GDNF"/>
    <property type="match status" value="2"/>
</dbReference>
<keyword evidence="4" id="KW-0732">Signal</keyword>
<name>H0VVU1_CAVPO</name>
<dbReference type="GO" id="GO:0002023">
    <property type="term" value="P:reduction of food intake in response to dietary excess"/>
    <property type="evidence" value="ECO:0007669"/>
    <property type="project" value="Ensembl"/>
</dbReference>
<dbReference type="OMA" id="NVIHSCR"/>
<comment type="similarity">
    <text evidence="2">Belongs to the GDNFR family.</text>
</comment>
<keyword evidence="8" id="KW-1133">Transmembrane helix</keyword>
<dbReference type="InterPro" id="IPR016017">
    <property type="entry name" value="GDNF/GAS1"/>
</dbReference>
<dbReference type="SUPFAM" id="SSF110035">
    <property type="entry name" value="GDNF receptor-like"/>
    <property type="match status" value="2"/>
</dbReference>
<dbReference type="SMART" id="SM00907">
    <property type="entry name" value="GDNF"/>
    <property type="match status" value="2"/>
</dbReference>
<dbReference type="GO" id="GO:1901558">
    <property type="term" value="P:response to metformin"/>
    <property type="evidence" value="ECO:0007669"/>
    <property type="project" value="Ensembl"/>
</dbReference>
<dbReference type="STRING" id="10141.ENSCPOP00000014818"/>
<dbReference type="GeneTree" id="ENSGT00730000111274"/>
<evidence type="ECO:0000259" key="9">
    <source>
        <dbReference type="SMART" id="SM00907"/>
    </source>
</evidence>
<evidence type="ECO:0000256" key="8">
    <source>
        <dbReference type="SAM" id="Phobius"/>
    </source>
</evidence>
<dbReference type="FunCoup" id="H0VVU1">
    <property type="interactions" value="37"/>
</dbReference>
<reference evidence="11" key="1">
    <citation type="journal article" date="2011" name="Nature">
        <title>A high-resolution map of human evolutionary constraint using 29 mammals.</title>
        <authorList>
            <person name="Lindblad-Toh K."/>
            <person name="Garber M."/>
            <person name="Zuk O."/>
            <person name="Lin M.F."/>
            <person name="Parker B.J."/>
            <person name="Washietl S."/>
            <person name="Kheradpour P."/>
            <person name="Ernst J."/>
            <person name="Jordan G."/>
            <person name="Mauceli E."/>
            <person name="Ward L.D."/>
            <person name="Lowe C.B."/>
            <person name="Holloway A.K."/>
            <person name="Clamp M."/>
            <person name="Gnerre S."/>
            <person name="Alfoldi J."/>
            <person name="Beal K."/>
            <person name="Chang J."/>
            <person name="Clawson H."/>
            <person name="Cuff J."/>
            <person name="Di Palma F."/>
            <person name="Fitzgerald S."/>
            <person name="Flicek P."/>
            <person name="Guttman M."/>
            <person name="Hubisz M.J."/>
            <person name="Jaffe D.B."/>
            <person name="Jungreis I."/>
            <person name="Kent W.J."/>
            <person name="Kostka D."/>
            <person name="Lara M."/>
            <person name="Martins A.L."/>
            <person name="Massingham T."/>
            <person name="Moltke I."/>
            <person name="Raney B.J."/>
            <person name="Rasmussen M.D."/>
            <person name="Robinson J."/>
            <person name="Stark A."/>
            <person name="Vilella A.J."/>
            <person name="Wen J."/>
            <person name="Xie X."/>
            <person name="Zody M.C."/>
            <person name="Baldwin J."/>
            <person name="Bloom T."/>
            <person name="Chin C.W."/>
            <person name="Heiman D."/>
            <person name="Nicol R."/>
            <person name="Nusbaum C."/>
            <person name="Young S."/>
            <person name="Wilkinson J."/>
            <person name="Worley K.C."/>
            <person name="Kovar C.L."/>
            <person name="Muzny D.M."/>
            <person name="Gibbs R.A."/>
            <person name="Cree A."/>
            <person name="Dihn H.H."/>
            <person name="Fowler G."/>
            <person name="Jhangiani S."/>
            <person name="Joshi V."/>
            <person name="Lee S."/>
            <person name="Lewis L.R."/>
            <person name="Nazareth L.V."/>
            <person name="Okwuonu G."/>
            <person name="Santibanez J."/>
            <person name="Warren W.C."/>
            <person name="Mardis E.R."/>
            <person name="Weinstock G.M."/>
            <person name="Wilson R.K."/>
            <person name="Delehaunty K."/>
            <person name="Dooling D."/>
            <person name="Fronik C."/>
            <person name="Fulton L."/>
            <person name="Fulton B."/>
            <person name="Graves T."/>
            <person name="Minx P."/>
            <person name="Sodergren E."/>
            <person name="Birney E."/>
            <person name="Margulies E.H."/>
            <person name="Herrero J."/>
            <person name="Green E.D."/>
            <person name="Haussler D."/>
            <person name="Siepel A."/>
            <person name="Goldman N."/>
            <person name="Pollard K.S."/>
            <person name="Pedersen J.S."/>
            <person name="Lander E.S."/>
            <person name="Kellis M."/>
        </authorList>
    </citation>
    <scope>NUCLEOTIDE SEQUENCE [LARGE SCALE GENOMIC DNA]</scope>
    <source>
        <strain evidence="11">2N</strain>
    </source>
</reference>
<evidence type="ECO:0000256" key="2">
    <source>
        <dbReference type="ARBA" id="ARBA00005961"/>
    </source>
</evidence>
<proteinExistence type="inferred from homology"/>
<feature type="domain" description="GDNF/GAS1" evidence="9">
    <location>
        <begin position="111"/>
        <end position="190"/>
    </location>
</feature>
<dbReference type="PANTHER" id="PTHR10269:SF1">
    <property type="entry name" value="GDNF FAMILY RECEPTOR ALPHA-LIKE"/>
    <property type="match status" value="1"/>
</dbReference>
<keyword evidence="7" id="KW-0325">Glycoprotein</keyword>
<keyword evidence="11" id="KW-1185">Reference proteome</keyword>
<evidence type="ECO:0000313" key="10">
    <source>
        <dbReference type="Ensembl" id="ENSCPOP00000014818.2"/>
    </source>
</evidence>
<reference evidence="10" key="2">
    <citation type="submission" date="2025-08" db="UniProtKB">
        <authorList>
            <consortium name="Ensembl"/>
        </authorList>
    </citation>
    <scope>IDENTIFICATION</scope>
    <source>
        <strain evidence="10">2N</strain>
    </source>
</reference>
<keyword evidence="5 8" id="KW-0472">Membrane</keyword>
<evidence type="ECO:0000256" key="6">
    <source>
        <dbReference type="ARBA" id="ARBA00023170"/>
    </source>
</evidence>
<dbReference type="HOGENOM" id="CLU_058745_1_0_1"/>
<dbReference type="GO" id="GO:0032099">
    <property type="term" value="P:negative regulation of appetite"/>
    <property type="evidence" value="ECO:0007669"/>
    <property type="project" value="Ensembl"/>
</dbReference>
<gene>
    <name evidence="10" type="primary">GFRAL</name>
</gene>
<reference evidence="10" key="3">
    <citation type="submission" date="2025-09" db="UniProtKB">
        <authorList>
            <consortium name="Ensembl"/>
        </authorList>
    </citation>
    <scope>IDENTIFICATION</scope>
    <source>
        <strain evidence="10">2N</strain>
    </source>
</reference>
<dbReference type="EMBL" id="AAKN02054192">
    <property type="status" value="NOT_ANNOTATED_CDS"/>
    <property type="molecule type" value="Genomic_DNA"/>
</dbReference>
<dbReference type="AlphaFoldDB" id="H0VVU1"/>
<evidence type="ECO:0000256" key="3">
    <source>
        <dbReference type="ARBA" id="ARBA00022475"/>
    </source>
</evidence>
<dbReference type="GO" id="GO:0043410">
    <property type="term" value="P:positive regulation of MAPK cascade"/>
    <property type="evidence" value="ECO:0007669"/>
    <property type="project" value="Ensembl"/>
</dbReference>
<evidence type="ECO:0000313" key="11">
    <source>
        <dbReference type="Proteomes" id="UP000005447"/>
    </source>
</evidence>
<protein>
    <submittedName>
        <fullName evidence="10">GDNF family receptor alpha like</fullName>
    </submittedName>
</protein>
<dbReference type="PANTHER" id="PTHR10269">
    <property type="entry name" value="GDNF RECEPTOR ALPHA"/>
    <property type="match status" value="1"/>
</dbReference>
<sequence length="374" mass="41293">MLISMGLSSENKSAFPNNDCAYLRQQCLRDGTPSCEVLAVSLCNPGDSCAVTDLSLCNLTIQSLVECSFQFKQCVCTDDLYCTLNKFFGIKCISKSDNIKEDKKFKGMPSCLEIMEACVGDVGCNAHLASYLKACSAQGSLCDRDHCQTATQSFYQSVPLNVAQMLAFCDCAPSDTPCQQSREALHSRRCMADSGPPPTCLSVIRSCRDDELCRRRYRTFQLKCWPHVTEKCHEDETCIGTLSKRDVTCSGSEDCTAAYIGILGTVLQGRCTCRGTAQTEESLCKIFQQLLHRKSCFNYPILSNVKGLPLYERKHAKEITFTGFHSPINGEVIYAVMCMTVVCGVLLLVMLKLRISSQTRNPSPIQISGGIIIH</sequence>
<evidence type="ECO:0000256" key="5">
    <source>
        <dbReference type="ARBA" id="ARBA00023136"/>
    </source>
</evidence>
<accession>H0VVU1</accession>
<dbReference type="GO" id="GO:0005925">
    <property type="term" value="C:focal adhesion"/>
    <property type="evidence" value="ECO:0007669"/>
    <property type="project" value="Ensembl"/>
</dbReference>
<comment type="subcellular location">
    <subcellularLocation>
        <location evidence="1">Cell membrane</location>
    </subcellularLocation>
</comment>
<evidence type="ECO:0000256" key="4">
    <source>
        <dbReference type="ARBA" id="ARBA00022729"/>
    </source>
</evidence>
<dbReference type="GO" id="GO:0005654">
    <property type="term" value="C:nucleoplasm"/>
    <property type="evidence" value="ECO:0007669"/>
    <property type="project" value="Ensembl"/>
</dbReference>
<keyword evidence="6" id="KW-0675">Receptor</keyword>
<dbReference type="Proteomes" id="UP000005447">
    <property type="component" value="Unassembled WGS sequence"/>
</dbReference>
<dbReference type="Gene3D" id="1.10.220.110">
    <property type="entry name" value="GDNF binding domain"/>
    <property type="match status" value="1"/>
</dbReference>